<dbReference type="SUPFAM" id="SSF74653">
    <property type="entry name" value="TolA/TonB C-terminal domain"/>
    <property type="match status" value="1"/>
</dbReference>
<dbReference type="InterPro" id="IPR051045">
    <property type="entry name" value="TonB-dependent_transducer"/>
</dbReference>
<dbReference type="FunFam" id="3.30.1150.10:FF:000002">
    <property type="entry name" value="Energy transducer TonB"/>
    <property type="match status" value="1"/>
</dbReference>
<protein>
    <submittedName>
        <fullName evidence="13">Cell envelope biogenesis protein TonB</fullName>
    </submittedName>
</protein>
<evidence type="ECO:0000256" key="7">
    <source>
        <dbReference type="ARBA" id="ARBA00022927"/>
    </source>
</evidence>
<feature type="domain" description="TonB C-terminal" evidence="12">
    <location>
        <begin position="186"/>
        <end position="276"/>
    </location>
</feature>
<dbReference type="PANTHER" id="PTHR33446:SF2">
    <property type="entry name" value="PROTEIN TONB"/>
    <property type="match status" value="1"/>
</dbReference>
<evidence type="ECO:0000256" key="8">
    <source>
        <dbReference type="ARBA" id="ARBA00022989"/>
    </source>
</evidence>
<evidence type="ECO:0000256" key="10">
    <source>
        <dbReference type="SAM" id="MobiDB-lite"/>
    </source>
</evidence>
<organism evidence="13 14">
    <name type="scientific">Coprobacter secundus subsp. similis</name>
    <dbReference type="NCBI Taxonomy" id="2751153"/>
    <lineage>
        <taxon>Bacteria</taxon>
        <taxon>Pseudomonadati</taxon>
        <taxon>Bacteroidota</taxon>
        <taxon>Bacteroidia</taxon>
        <taxon>Bacteroidales</taxon>
        <taxon>Barnesiellaceae</taxon>
        <taxon>Coprobacter</taxon>
    </lineage>
</organism>
<reference evidence="14" key="1">
    <citation type="submission" date="2020-07" db="EMBL/GenBank/DDBJ databases">
        <title>Complete genome sequencing of Coprobacter sp. strain 2CBH44.</title>
        <authorList>
            <person name="Sakamoto M."/>
            <person name="Murakami T."/>
            <person name="Mori H."/>
        </authorList>
    </citation>
    <scope>NUCLEOTIDE SEQUENCE [LARGE SCALE GENOMIC DNA]</scope>
    <source>
        <strain evidence="14">2CBH44</strain>
    </source>
</reference>
<dbReference type="Gene3D" id="3.30.1150.10">
    <property type="match status" value="1"/>
</dbReference>
<evidence type="ECO:0000256" key="3">
    <source>
        <dbReference type="ARBA" id="ARBA00022448"/>
    </source>
</evidence>
<dbReference type="EMBL" id="AP023322">
    <property type="protein sequence ID" value="BCI63435.1"/>
    <property type="molecule type" value="Genomic_DNA"/>
</dbReference>
<sequence>MAKIDLTSREWCDLVFEGRNKAYGAFELRQSSPKRHNIAMIIIIVVAVIAFSVPALIRFVTPEKVEEAMTEVTTLSKLPEAEVKKNEDLKPLAPETPPPPPLKSSIKFTAPVIKKDEEVSEEDEIKSQDELAKNDKVAISIADVKGNDEINGADIADFKEVVRPEAPKEEKEVPYQAVEQMPQFPGGDAELMKYIQDHLKYPVIAAENGIQGRVIVRFVVSKTGEIQDVTVLRGVDSSLDKEAVRVIKSMPKWIPGKQNGNNVAVYFTVPVMFKLM</sequence>
<dbReference type="GO" id="GO:0015031">
    <property type="term" value="P:protein transport"/>
    <property type="evidence" value="ECO:0007669"/>
    <property type="project" value="UniProtKB-KW"/>
</dbReference>
<evidence type="ECO:0000256" key="9">
    <source>
        <dbReference type="ARBA" id="ARBA00023136"/>
    </source>
</evidence>
<keyword evidence="5" id="KW-0997">Cell inner membrane</keyword>
<evidence type="ECO:0000313" key="14">
    <source>
        <dbReference type="Proteomes" id="UP000594042"/>
    </source>
</evidence>
<accession>A0A7G1HUK7</accession>
<comment type="similarity">
    <text evidence="2">Belongs to the TonB family.</text>
</comment>
<dbReference type="NCBIfam" id="TIGR01352">
    <property type="entry name" value="tonB_Cterm"/>
    <property type="match status" value="1"/>
</dbReference>
<dbReference type="Proteomes" id="UP000594042">
    <property type="component" value="Chromosome"/>
</dbReference>
<feature type="region of interest" description="Disordered" evidence="10">
    <location>
        <begin position="86"/>
        <end position="105"/>
    </location>
</feature>
<keyword evidence="7" id="KW-0653">Protein transport</keyword>
<keyword evidence="14" id="KW-1185">Reference proteome</keyword>
<dbReference type="KEGG" id="copr:Cop2CBH44_17880"/>
<dbReference type="InterPro" id="IPR006260">
    <property type="entry name" value="TonB/TolA_C"/>
</dbReference>
<dbReference type="PANTHER" id="PTHR33446">
    <property type="entry name" value="PROTEIN TONB-RELATED"/>
    <property type="match status" value="1"/>
</dbReference>
<dbReference type="GO" id="GO:0055085">
    <property type="term" value="P:transmembrane transport"/>
    <property type="evidence" value="ECO:0007669"/>
    <property type="project" value="InterPro"/>
</dbReference>
<dbReference type="InterPro" id="IPR037682">
    <property type="entry name" value="TonB_C"/>
</dbReference>
<dbReference type="RefSeq" id="WP_021930581.1">
    <property type="nucleotide sequence ID" value="NZ_AP023322.1"/>
</dbReference>
<evidence type="ECO:0000256" key="1">
    <source>
        <dbReference type="ARBA" id="ARBA00004383"/>
    </source>
</evidence>
<evidence type="ECO:0000256" key="4">
    <source>
        <dbReference type="ARBA" id="ARBA00022475"/>
    </source>
</evidence>
<keyword evidence="3" id="KW-0813">Transport</keyword>
<dbReference type="AlphaFoldDB" id="A0A7G1HUK7"/>
<dbReference type="PROSITE" id="PS52015">
    <property type="entry name" value="TONB_CTD"/>
    <property type="match status" value="1"/>
</dbReference>
<dbReference type="Pfam" id="PF03544">
    <property type="entry name" value="TonB_C"/>
    <property type="match status" value="1"/>
</dbReference>
<evidence type="ECO:0000259" key="12">
    <source>
        <dbReference type="PROSITE" id="PS52015"/>
    </source>
</evidence>
<dbReference type="GO" id="GO:0031992">
    <property type="term" value="F:energy transducer activity"/>
    <property type="evidence" value="ECO:0007669"/>
    <property type="project" value="TreeGrafter"/>
</dbReference>
<proteinExistence type="inferred from homology"/>
<evidence type="ECO:0000256" key="2">
    <source>
        <dbReference type="ARBA" id="ARBA00006555"/>
    </source>
</evidence>
<comment type="subcellular location">
    <subcellularLocation>
        <location evidence="1">Cell inner membrane</location>
        <topology evidence="1">Single-pass membrane protein</topology>
        <orientation evidence="1">Periplasmic side</orientation>
    </subcellularLocation>
</comment>
<keyword evidence="8 11" id="KW-1133">Transmembrane helix</keyword>
<keyword evidence="9 11" id="KW-0472">Membrane</keyword>
<dbReference type="GO" id="GO:0098797">
    <property type="term" value="C:plasma membrane protein complex"/>
    <property type="evidence" value="ECO:0007669"/>
    <property type="project" value="TreeGrafter"/>
</dbReference>
<name>A0A7G1HUK7_9BACT</name>
<keyword evidence="6 11" id="KW-0812">Transmembrane</keyword>
<evidence type="ECO:0000256" key="11">
    <source>
        <dbReference type="SAM" id="Phobius"/>
    </source>
</evidence>
<feature type="transmembrane region" description="Helical" evidence="11">
    <location>
        <begin position="38"/>
        <end position="57"/>
    </location>
</feature>
<evidence type="ECO:0000313" key="13">
    <source>
        <dbReference type="EMBL" id="BCI63435.1"/>
    </source>
</evidence>
<keyword evidence="4" id="KW-1003">Cell membrane</keyword>
<gene>
    <name evidence="13" type="ORF">Cop2CBH44_17880</name>
</gene>
<evidence type="ECO:0000256" key="6">
    <source>
        <dbReference type="ARBA" id="ARBA00022692"/>
    </source>
</evidence>
<evidence type="ECO:0000256" key="5">
    <source>
        <dbReference type="ARBA" id="ARBA00022519"/>
    </source>
</evidence>